<gene>
    <name evidence="2" type="ORF">A2363_03085</name>
</gene>
<reference evidence="2 3" key="1">
    <citation type="journal article" date="2016" name="Nat. Commun.">
        <title>Thousands of microbial genomes shed light on interconnected biogeochemical processes in an aquifer system.</title>
        <authorList>
            <person name="Anantharaman K."/>
            <person name="Brown C.T."/>
            <person name="Hug L.A."/>
            <person name="Sharon I."/>
            <person name="Castelle C.J."/>
            <person name="Probst A.J."/>
            <person name="Thomas B.C."/>
            <person name="Singh A."/>
            <person name="Wilkins M.J."/>
            <person name="Karaoz U."/>
            <person name="Brodie E.L."/>
            <person name="Williams K.H."/>
            <person name="Hubbard S.S."/>
            <person name="Banfield J.F."/>
        </authorList>
    </citation>
    <scope>NUCLEOTIDE SEQUENCE [LARGE SCALE GENOMIC DNA]</scope>
</reference>
<keyword evidence="1" id="KW-0812">Transmembrane</keyword>
<feature type="transmembrane region" description="Helical" evidence="1">
    <location>
        <begin position="12"/>
        <end position="33"/>
    </location>
</feature>
<dbReference type="AlphaFoldDB" id="A0A1F6BFP0"/>
<evidence type="ECO:0000313" key="2">
    <source>
        <dbReference type="EMBL" id="OGG35730.1"/>
    </source>
</evidence>
<dbReference type="PROSITE" id="PS51257">
    <property type="entry name" value="PROKAR_LIPOPROTEIN"/>
    <property type="match status" value="1"/>
</dbReference>
<dbReference type="EMBL" id="MFKE01000007">
    <property type="protein sequence ID" value="OGG35730.1"/>
    <property type="molecule type" value="Genomic_DNA"/>
</dbReference>
<protein>
    <submittedName>
        <fullName evidence="2">Uncharacterized protein</fullName>
    </submittedName>
</protein>
<sequence>MTETKKQTSPLVYIGIGCLILLFLIGVGMTVFFKFFAKKAIETVIENKTGVNISDAEQGKMTFTDEKTGAKVDIGSNKVPDTFPKDFPIYPGAKVTSSLSGSQTGENSGFWLTMTSSDSVEKVTAFYKTEFAKNGWKVDSTFSANNTVTETVSKSGWTGSLAITKDEEATETQIVIILGQDEK</sequence>
<keyword evidence="1" id="KW-1133">Transmembrane helix</keyword>
<evidence type="ECO:0000256" key="1">
    <source>
        <dbReference type="SAM" id="Phobius"/>
    </source>
</evidence>
<keyword evidence="1" id="KW-0472">Membrane</keyword>
<comment type="caution">
    <text evidence="2">The sequence shown here is derived from an EMBL/GenBank/DDBJ whole genome shotgun (WGS) entry which is preliminary data.</text>
</comment>
<organism evidence="2 3">
    <name type="scientific">Candidatus Gottesmanbacteria bacterium RIFOXYB1_FULL_47_11</name>
    <dbReference type="NCBI Taxonomy" id="1798401"/>
    <lineage>
        <taxon>Bacteria</taxon>
        <taxon>Candidatus Gottesmaniibacteriota</taxon>
    </lineage>
</organism>
<accession>A0A1F6BFP0</accession>
<name>A0A1F6BFP0_9BACT</name>
<evidence type="ECO:0000313" key="3">
    <source>
        <dbReference type="Proteomes" id="UP000176186"/>
    </source>
</evidence>
<dbReference type="Proteomes" id="UP000176186">
    <property type="component" value="Unassembled WGS sequence"/>
</dbReference>
<proteinExistence type="predicted"/>